<protein>
    <submittedName>
        <fullName evidence="2">Uncharacterized protein</fullName>
    </submittedName>
</protein>
<organism evidence="2 3">
    <name type="scientific">Dreissena polymorpha</name>
    <name type="common">Zebra mussel</name>
    <name type="synonym">Mytilus polymorpha</name>
    <dbReference type="NCBI Taxonomy" id="45954"/>
    <lineage>
        <taxon>Eukaryota</taxon>
        <taxon>Metazoa</taxon>
        <taxon>Spiralia</taxon>
        <taxon>Lophotrochozoa</taxon>
        <taxon>Mollusca</taxon>
        <taxon>Bivalvia</taxon>
        <taxon>Autobranchia</taxon>
        <taxon>Heteroconchia</taxon>
        <taxon>Euheterodonta</taxon>
        <taxon>Imparidentia</taxon>
        <taxon>Neoheterodontei</taxon>
        <taxon>Myida</taxon>
        <taxon>Dreissenoidea</taxon>
        <taxon>Dreissenidae</taxon>
        <taxon>Dreissena</taxon>
    </lineage>
</organism>
<sequence length="224" mass="24893">MRTLALLLLLCFVAVERVHTRSTTSGGPQVESQDDDVIGFYQDDDTFDFTIEDEDDVADDDEAADMEIGKTKCHRGICKICHRYRKIKACVVAKATRRGMGLGLVVNHHIILKGRLRNGHPICSRHVPRFPAVKSVCLVPSYVDTRKQAACVNVTAEVRDRKYNRCVGCFRIPRDDSEALPELQSLFTALSQGFVTSGDATSGGDAITDDRKIDDETLRLEGHL</sequence>
<feature type="chain" id="PRO_5038866909" evidence="1">
    <location>
        <begin position="21"/>
        <end position="224"/>
    </location>
</feature>
<accession>A0A9D4RAG9</accession>
<dbReference type="Proteomes" id="UP000828390">
    <property type="component" value="Unassembled WGS sequence"/>
</dbReference>
<dbReference type="AlphaFoldDB" id="A0A9D4RAG9"/>
<keyword evidence="1" id="KW-0732">Signal</keyword>
<name>A0A9D4RAG9_DREPO</name>
<evidence type="ECO:0000313" key="3">
    <source>
        <dbReference type="Proteomes" id="UP000828390"/>
    </source>
</evidence>
<feature type="signal peptide" evidence="1">
    <location>
        <begin position="1"/>
        <end position="20"/>
    </location>
</feature>
<proteinExistence type="predicted"/>
<dbReference type="EMBL" id="JAIWYP010000002">
    <property type="protein sequence ID" value="KAH3860263.1"/>
    <property type="molecule type" value="Genomic_DNA"/>
</dbReference>
<evidence type="ECO:0000313" key="2">
    <source>
        <dbReference type="EMBL" id="KAH3860263.1"/>
    </source>
</evidence>
<comment type="caution">
    <text evidence="2">The sequence shown here is derived from an EMBL/GenBank/DDBJ whole genome shotgun (WGS) entry which is preliminary data.</text>
</comment>
<keyword evidence="3" id="KW-1185">Reference proteome</keyword>
<dbReference type="OrthoDB" id="6209101at2759"/>
<reference evidence="2" key="2">
    <citation type="submission" date="2020-11" db="EMBL/GenBank/DDBJ databases">
        <authorList>
            <person name="McCartney M.A."/>
            <person name="Auch B."/>
            <person name="Kono T."/>
            <person name="Mallez S."/>
            <person name="Becker A."/>
            <person name="Gohl D.M."/>
            <person name="Silverstein K.A.T."/>
            <person name="Koren S."/>
            <person name="Bechman K.B."/>
            <person name="Herman A."/>
            <person name="Abrahante J.E."/>
            <person name="Garbe J."/>
        </authorList>
    </citation>
    <scope>NUCLEOTIDE SEQUENCE</scope>
    <source>
        <strain evidence="2">Duluth1</strain>
        <tissue evidence="2">Whole animal</tissue>
    </source>
</reference>
<gene>
    <name evidence="2" type="ORF">DPMN_023157</name>
</gene>
<reference evidence="2" key="1">
    <citation type="journal article" date="2019" name="bioRxiv">
        <title>The Genome of the Zebra Mussel, Dreissena polymorpha: A Resource for Invasive Species Research.</title>
        <authorList>
            <person name="McCartney M.A."/>
            <person name="Auch B."/>
            <person name="Kono T."/>
            <person name="Mallez S."/>
            <person name="Zhang Y."/>
            <person name="Obille A."/>
            <person name="Becker A."/>
            <person name="Abrahante J.E."/>
            <person name="Garbe J."/>
            <person name="Badalamenti J.P."/>
            <person name="Herman A."/>
            <person name="Mangelson H."/>
            <person name="Liachko I."/>
            <person name="Sullivan S."/>
            <person name="Sone E.D."/>
            <person name="Koren S."/>
            <person name="Silverstein K.A.T."/>
            <person name="Beckman K.B."/>
            <person name="Gohl D.M."/>
        </authorList>
    </citation>
    <scope>NUCLEOTIDE SEQUENCE</scope>
    <source>
        <strain evidence="2">Duluth1</strain>
        <tissue evidence="2">Whole animal</tissue>
    </source>
</reference>
<evidence type="ECO:0000256" key="1">
    <source>
        <dbReference type="SAM" id="SignalP"/>
    </source>
</evidence>